<feature type="transmembrane region" description="Helical" evidence="1">
    <location>
        <begin position="26"/>
        <end position="46"/>
    </location>
</feature>
<dbReference type="AlphaFoldDB" id="A0A1L7UGQ1"/>
<dbReference type="EMBL" id="FCQH01000018">
    <property type="protein sequence ID" value="CVL06907.1"/>
    <property type="molecule type" value="Genomic_DNA"/>
</dbReference>
<keyword evidence="1" id="KW-1133">Transmembrane helix</keyword>
<accession>A0A1L7UGQ1</accession>
<evidence type="ECO:0000256" key="1">
    <source>
        <dbReference type="SAM" id="Phobius"/>
    </source>
</evidence>
<keyword evidence="3" id="KW-1185">Reference proteome</keyword>
<comment type="caution">
    <text evidence="2">The sequence shown here is derived from an EMBL/GenBank/DDBJ whole genome shotgun (WGS) entry which is preliminary data.</text>
</comment>
<dbReference type="RefSeq" id="XP_041690188.1">
    <property type="nucleotide sequence ID" value="XM_041824738.1"/>
</dbReference>
<evidence type="ECO:0000313" key="3">
    <source>
        <dbReference type="Proteomes" id="UP000184255"/>
    </source>
</evidence>
<dbReference type="GeneID" id="65091250"/>
<keyword evidence="1" id="KW-0472">Membrane</keyword>
<dbReference type="Proteomes" id="UP000184255">
    <property type="component" value="Unassembled WGS sequence"/>
</dbReference>
<gene>
    <name evidence="2" type="ORF">FMAN_12000</name>
</gene>
<organism evidence="2 3">
    <name type="scientific">Fusarium mangiferae</name>
    <name type="common">Mango malformation disease fungus</name>
    <dbReference type="NCBI Taxonomy" id="192010"/>
    <lineage>
        <taxon>Eukaryota</taxon>
        <taxon>Fungi</taxon>
        <taxon>Dikarya</taxon>
        <taxon>Ascomycota</taxon>
        <taxon>Pezizomycotina</taxon>
        <taxon>Sordariomycetes</taxon>
        <taxon>Hypocreomycetidae</taxon>
        <taxon>Hypocreales</taxon>
        <taxon>Nectriaceae</taxon>
        <taxon>Fusarium</taxon>
        <taxon>Fusarium fujikuroi species complex</taxon>
    </lineage>
</organism>
<evidence type="ECO:0000313" key="2">
    <source>
        <dbReference type="EMBL" id="CVL06907.1"/>
    </source>
</evidence>
<sequence>MRCLAQSLVYTLNYDITTTLSTHRCLVYLAFPFPLLATALMVGAVITTCQSNLLLSPVAPTYLSSRNFLQSGQAFLVRQYFSTNLIAVRRTWSVPLRKSSSQACIAHLCPSHPSISNYKTAANCQPHFDQGLDPIPVSSSDRLHRLLGFGPVVGKGFECLPLLPDGFLDLLTKSCHGASKSMSAKNSQLPDKLVGEPFIFLDLDDLQNFVPCSFNFLEGIFVLKCPSVILDIGEVEGKSINVLPLEFVRICRTDELSFRCAAILFCCCLAFDRLQGRVRGTFL</sequence>
<protein>
    <submittedName>
        <fullName evidence="2">Uncharacterized protein</fullName>
    </submittedName>
</protein>
<reference evidence="3" key="1">
    <citation type="journal article" date="2016" name="Genome Biol. Evol.">
        <title>Comparative 'omics' of the Fusarium fujikuroi species complex highlights differences in genetic potential and metabolite synthesis.</title>
        <authorList>
            <person name="Niehaus E.-M."/>
            <person name="Muensterkoetter M."/>
            <person name="Proctor R.H."/>
            <person name="Brown D.W."/>
            <person name="Sharon A."/>
            <person name="Idan Y."/>
            <person name="Oren-Young L."/>
            <person name="Sieber C.M."/>
            <person name="Novak O."/>
            <person name="Pencik A."/>
            <person name="Tarkowska D."/>
            <person name="Hromadova K."/>
            <person name="Freeman S."/>
            <person name="Maymon M."/>
            <person name="Elazar M."/>
            <person name="Youssef S.A."/>
            <person name="El-Shabrawy E.S.M."/>
            <person name="Shalaby A.B.A."/>
            <person name="Houterman P."/>
            <person name="Brock N.L."/>
            <person name="Burkhardt I."/>
            <person name="Tsavkelova E.A."/>
            <person name="Dickschat J.S."/>
            <person name="Galuszka P."/>
            <person name="Gueldener U."/>
            <person name="Tudzynski B."/>
        </authorList>
    </citation>
    <scope>NUCLEOTIDE SEQUENCE [LARGE SCALE GENOMIC DNA]</scope>
    <source>
        <strain evidence="3">MRC7560</strain>
    </source>
</reference>
<name>A0A1L7UGQ1_FUSMA</name>
<keyword evidence="1" id="KW-0812">Transmembrane</keyword>
<proteinExistence type="predicted"/>
<dbReference type="VEuPathDB" id="FungiDB:FMAN_12000"/>